<evidence type="ECO:0000313" key="2">
    <source>
        <dbReference type="EMBL" id="CAB4591802.1"/>
    </source>
</evidence>
<feature type="compositionally biased region" description="Low complexity" evidence="1">
    <location>
        <begin position="198"/>
        <end position="217"/>
    </location>
</feature>
<feature type="region of interest" description="Disordered" evidence="1">
    <location>
        <begin position="198"/>
        <end position="222"/>
    </location>
</feature>
<dbReference type="AlphaFoldDB" id="A0A6J6FRT0"/>
<dbReference type="EMBL" id="CAEZUE010000058">
    <property type="protein sequence ID" value="CAB4591802.1"/>
    <property type="molecule type" value="Genomic_DNA"/>
</dbReference>
<proteinExistence type="predicted"/>
<accession>A0A6J6FRT0</accession>
<protein>
    <submittedName>
        <fullName evidence="2">Unannotated protein</fullName>
    </submittedName>
</protein>
<sequence>MIENLKRYRTAIVSGVTALALVASGVYVSVDTLRSRDEALARELRVLSQAIDAMQITGAEFRAIDDAIDSAKAELAESEGKTASEAEREILAREIRQTVLALGPHRVARDELIDELNAVRTERLIDSWWPWEITARTDRLEEAIGESEAPSASLALSLTDAAEAVTAARTAWEIQESARKAAEEAAARLAAPRRIRSTSTVTGSGGVTAPSSPTAPTDPGSVGPVEPAFSVEDYVAALAPNSYISWVDNLCDGYYVCGRAWVGGTSTTPVKIELDGLLRDIYANRVGISVLVHEAAHARQWWTYGPDIISANEALTGLVGAPAVEYMADCATIVKLGYSTGTYTRTCTPDQLAAAATIW</sequence>
<reference evidence="2" key="1">
    <citation type="submission" date="2020-05" db="EMBL/GenBank/DDBJ databases">
        <authorList>
            <person name="Chiriac C."/>
            <person name="Salcher M."/>
            <person name="Ghai R."/>
            <person name="Kavagutti S V."/>
        </authorList>
    </citation>
    <scope>NUCLEOTIDE SEQUENCE</scope>
</reference>
<gene>
    <name evidence="2" type="ORF">UFOPK1788_00571</name>
</gene>
<organism evidence="2">
    <name type="scientific">freshwater metagenome</name>
    <dbReference type="NCBI Taxonomy" id="449393"/>
    <lineage>
        <taxon>unclassified sequences</taxon>
        <taxon>metagenomes</taxon>
        <taxon>ecological metagenomes</taxon>
    </lineage>
</organism>
<evidence type="ECO:0000256" key="1">
    <source>
        <dbReference type="SAM" id="MobiDB-lite"/>
    </source>
</evidence>
<name>A0A6J6FRT0_9ZZZZ</name>